<dbReference type="EMBL" id="AZEX01000068">
    <property type="protein sequence ID" value="KRL58579.1"/>
    <property type="molecule type" value="Genomic_DNA"/>
</dbReference>
<dbReference type="PANTHER" id="PTHR30543">
    <property type="entry name" value="CHROMATE REDUCTASE"/>
    <property type="match status" value="1"/>
</dbReference>
<name>A0A0R1RYI4_9LACO</name>
<evidence type="ECO:0000313" key="2">
    <source>
        <dbReference type="EMBL" id="KRL58579.1"/>
    </source>
</evidence>
<dbReference type="PATRIC" id="fig|1423747.3.peg.238"/>
<dbReference type="InterPro" id="IPR029039">
    <property type="entry name" value="Flavoprotein-like_sf"/>
</dbReference>
<dbReference type="STRING" id="1423747.FC69_GL000231"/>
<protein>
    <submittedName>
        <fullName evidence="2">Chromate reductase</fullName>
    </submittedName>
</protein>
<evidence type="ECO:0000259" key="1">
    <source>
        <dbReference type="Pfam" id="PF03358"/>
    </source>
</evidence>
<dbReference type="Gene3D" id="3.40.50.360">
    <property type="match status" value="1"/>
</dbReference>
<dbReference type="InterPro" id="IPR050712">
    <property type="entry name" value="NAD(P)H-dep_reductase"/>
</dbReference>
<reference evidence="2 3" key="1">
    <citation type="journal article" date="2015" name="Genome Announc.">
        <title>Expanding the biotechnology potential of lactobacilli through comparative genomics of 213 strains and associated genera.</title>
        <authorList>
            <person name="Sun Z."/>
            <person name="Harris H.M."/>
            <person name="McCann A."/>
            <person name="Guo C."/>
            <person name="Argimon S."/>
            <person name="Zhang W."/>
            <person name="Yang X."/>
            <person name="Jeffery I.B."/>
            <person name="Cooney J.C."/>
            <person name="Kagawa T.F."/>
            <person name="Liu W."/>
            <person name="Song Y."/>
            <person name="Salvetti E."/>
            <person name="Wrobel A."/>
            <person name="Rasinkangas P."/>
            <person name="Parkhill J."/>
            <person name="Rea M.C."/>
            <person name="O'Sullivan O."/>
            <person name="Ritari J."/>
            <person name="Douillard F.P."/>
            <person name="Paul Ross R."/>
            <person name="Yang R."/>
            <person name="Briner A.E."/>
            <person name="Felis G.E."/>
            <person name="de Vos W.M."/>
            <person name="Barrangou R."/>
            <person name="Klaenhammer T.R."/>
            <person name="Caufield P.W."/>
            <person name="Cui Y."/>
            <person name="Zhang H."/>
            <person name="O'Toole P.W."/>
        </authorList>
    </citation>
    <scope>NUCLEOTIDE SEQUENCE [LARGE SCALE GENOMIC DNA]</scope>
    <source>
        <strain evidence="2 3">DSM 14340</strain>
    </source>
</reference>
<sequence length="177" mass="19399">MVYKIVAISGSHGAHSYNQALINYLKIKTVDCFQIQTLAIDQLPFLTTTVTPDVQYARATIKDADGLLIATTEINHSVPANIKNLIDWCSLDATILQNKPVMLIGASSGPLGTIRAQLHLREILTSPAINCRLTHQTECLVANAATQFDADGQLINEETKKILHNICTEFSTIIQNN</sequence>
<dbReference type="RefSeq" id="WP_025083099.1">
    <property type="nucleotide sequence ID" value="NZ_AZEX01000068.1"/>
</dbReference>
<dbReference type="AlphaFoldDB" id="A0A0R1RYI4"/>
<comment type="caution">
    <text evidence="2">The sequence shown here is derived from an EMBL/GenBank/DDBJ whole genome shotgun (WGS) entry which is preliminary data.</text>
</comment>
<feature type="domain" description="NADPH-dependent FMN reductase-like" evidence="1">
    <location>
        <begin position="4"/>
        <end position="125"/>
    </location>
</feature>
<accession>A0A0R1RYI4</accession>
<dbReference type="Pfam" id="PF03358">
    <property type="entry name" value="FMN_red"/>
    <property type="match status" value="1"/>
</dbReference>
<dbReference type="GO" id="GO:0010181">
    <property type="term" value="F:FMN binding"/>
    <property type="evidence" value="ECO:0007669"/>
    <property type="project" value="TreeGrafter"/>
</dbReference>
<dbReference type="GO" id="GO:0016491">
    <property type="term" value="F:oxidoreductase activity"/>
    <property type="evidence" value="ECO:0007669"/>
    <property type="project" value="InterPro"/>
</dbReference>
<evidence type="ECO:0000313" key="3">
    <source>
        <dbReference type="Proteomes" id="UP000051264"/>
    </source>
</evidence>
<organism evidence="2 3">
    <name type="scientific">Latilactobacillus fuchuensis DSM 14340 = JCM 11249</name>
    <dbReference type="NCBI Taxonomy" id="1423747"/>
    <lineage>
        <taxon>Bacteria</taxon>
        <taxon>Bacillati</taxon>
        <taxon>Bacillota</taxon>
        <taxon>Bacilli</taxon>
        <taxon>Lactobacillales</taxon>
        <taxon>Lactobacillaceae</taxon>
        <taxon>Latilactobacillus</taxon>
    </lineage>
</organism>
<dbReference type="PANTHER" id="PTHR30543:SF21">
    <property type="entry name" value="NAD(P)H-DEPENDENT FMN REDUCTASE LOT6"/>
    <property type="match status" value="1"/>
</dbReference>
<gene>
    <name evidence="2" type="ORF">FC69_GL000231</name>
</gene>
<dbReference type="GO" id="GO:0005829">
    <property type="term" value="C:cytosol"/>
    <property type="evidence" value="ECO:0007669"/>
    <property type="project" value="TreeGrafter"/>
</dbReference>
<dbReference type="eggNOG" id="COG0431">
    <property type="taxonomic scope" value="Bacteria"/>
</dbReference>
<dbReference type="InterPro" id="IPR005025">
    <property type="entry name" value="FMN_Rdtase-like_dom"/>
</dbReference>
<dbReference type="SUPFAM" id="SSF52218">
    <property type="entry name" value="Flavoproteins"/>
    <property type="match status" value="1"/>
</dbReference>
<dbReference type="OrthoDB" id="9812295at2"/>
<dbReference type="Proteomes" id="UP000051264">
    <property type="component" value="Unassembled WGS sequence"/>
</dbReference>
<proteinExistence type="predicted"/>